<comment type="subcellular location">
    <subcellularLocation>
        <location evidence="2">Cell membrane</location>
    </subcellularLocation>
</comment>
<dbReference type="Pfam" id="PF01130">
    <property type="entry name" value="CD36"/>
    <property type="match status" value="1"/>
</dbReference>
<keyword evidence="5 9" id="KW-0812">Transmembrane</keyword>
<dbReference type="OrthoDB" id="18585at2759"/>
<name>A0A9Q0MVJ2_9DIPT</name>
<dbReference type="Proteomes" id="UP001151699">
    <property type="component" value="Chromosome X"/>
</dbReference>
<evidence type="ECO:0000256" key="4">
    <source>
        <dbReference type="ARBA" id="ARBA00022475"/>
    </source>
</evidence>
<evidence type="ECO:0000256" key="6">
    <source>
        <dbReference type="ARBA" id="ARBA00022989"/>
    </source>
</evidence>
<comment type="function">
    <text evidence="1">Plays an olfactory role that is not restricted to pheromone sensitivity.</text>
</comment>
<dbReference type="InterPro" id="IPR002159">
    <property type="entry name" value="CD36_fam"/>
</dbReference>
<evidence type="ECO:0000313" key="10">
    <source>
        <dbReference type="EMBL" id="KAJ6637985.1"/>
    </source>
</evidence>
<evidence type="ECO:0000256" key="1">
    <source>
        <dbReference type="ARBA" id="ARBA00003156"/>
    </source>
</evidence>
<evidence type="ECO:0000256" key="2">
    <source>
        <dbReference type="ARBA" id="ARBA00004236"/>
    </source>
</evidence>
<accession>A0A9Q0MVJ2</accession>
<dbReference type="GO" id="GO:0005886">
    <property type="term" value="C:plasma membrane"/>
    <property type="evidence" value="ECO:0007669"/>
    <property type="project" value="UniProtKB-SubCell"/>
</dbReference>
<evidence type="ECO:0000256" key="9">
    <source>
        <dbReference type="SAM" id="Phobius"/>
    </source>
</evidence>
<reference evidence="10" key="1">
    <citation type="submission" date="2022-07" db="EMBL/GenBank/DDBJ databases">
        <authorList>
            <person name="Trinca V."/>
            <person name="Uliana J.V.C."/>
            <person name="Torres T.T."/>
            <person name="Ward R.J."/>
            <person name="Monesi N."/>
        </authorList>
    </citation>
    <scope>NUCLEOTIDE SEQUENCE</scope>
    <source>
        <strain evidence="10">HSMRA1968</strain>
        <tissue evidence="10">Whole embryos</tissue>
    </source>
</reference>
<proteinExistence type="inferred from homology"/>
<gene>
    <name evidence="10" type="primary">SCARB1_0</name>
    <name evidence="10" type="ORF">Bhyg_10716</name>
</gene>
<protein>
    <submittedName>
        <fullName evidence="10">Scavenger receptor class B member 1</fullName>
    </submittedName>
</protein>
<organism evidence="10 11">
    <name type="scientific">Pseudolycoriella hygida</name>
    <dbReference type="NCBI Taxonomy" id="35572"/>
    <lineage>
        <taxon>Eukaryota</taxon>
        <taxon>Metazoa</taxon>
        <taxon>Ecdysozoa</taxon>
        <taxon>Arthropoda</taxon>
        <taxon>Hexapoda</taxon>
        <taxon>Insecta</taxon>
        <taxon>Pterygota</taxon>
        <taxon>Neoptera</taxon>
        <taxon>Endopterygota</taxon>
        <taxon>Diptera</taxon>
        <taxon>Nematocera</taxon>
        <taxon>Sciaroidea</taxon>
        <taxon>Sciaridae</taxon>
        <taxon>Pseudolycoriella</taxon>
    </lineage>
</organism>
<feature type="transmembrane region" description="Helical" evidence="9">
    <location>
        <begin position="24"/>
        <end position="43"/>
    </location>
</feature>
<sequence>MLPPNVTVSKFKSFKLDAESFRRFKFAALGMLFVCTASLIVLFDPITQIVKDQLSIREGSLLFFLFKNPPLEVFISVYVFNVTNVEAFLSKKDSKLKVEEVGPYVYREFLEHTNYTFHSNGTLTYFPKRTVKFIREKSVGDPKTDIVTVPNIPYLGASTAAAEMSVFAALALSTLTATLNSQPMLNLTVEDYLWGYEDRLVKLASNVIPKIITFESFGILDRMFDEGTNAVTINLPQRVEQHKEELERQLHAAHTEPKSDNADENLFTNFIDSEQENVADSMDKKDTHDTYKPQIRDYSIDSWNGLGGLDYWGYSNNENDASKNTMCNTLSGTYDGTLFPQNISQNEEFRVYRKAFCRTLPIRFDHAGEMDGLQAYYFELAENAFDSEIDDPSSSCFCSNGKCLKKGLGNITPCYYNIPTAVSYPHFYRSDPSLLNEVDGLEPNAERHSSEIILQPQLGVPMRVHSRLQINLLLNKSKFNSRVKPFDNTVIPIVWVEISVERLTPGLIILLHLLFNILPYVQLGAVCLLCVFGVSLFAVAALSHCFSSASSASKSDYNPKRDIKYSAIYKFPYIKRKLEKYVDGDHKYQIACEV</sequence>
<dbReference type="GO" id="GO:0005044">
    <property type="term" value="F:scavenger receptor activity"/>
    <property type="evidence" value="ECO:0007669"/>
    <property type="project" value="TreeGrafter"/>
</dbReference>
<feature type="transmembrane region" description="Helical" evidence="9">
    <location>
        <begin position="520"/>
        <end position="542"/>
    </location>
</feature>
<dbReference type="PRINTS" id="PR01609">
    <property type="entry name" value="CD36FAMILY"/>
</dbReference>
<evidence type="ECO:0000256" key="5">
    <source>
        <dbReference type="ARBA" id="ARBA00022692"/>
    </source>
</evidence>
<keyword evidence="6 9" id="KW-1133">Transmembrane helix</keyword>
<evidence type="ECO:0000256" key="7">
    <source>
        <dbReference type="ARBA" id="ARBA00023136"/>
    </source>
</evidence>
<dbReference type="AlphaFoldDB" id="A0A9Q0MVJ2"/>
<comment type="caution">
    <text evidence="10">The sequence shown here is derived from an EMBL/GenBank/DDBJ whole genome shotgun (WGS) entry which is preliminary data.</text>
</comment>
<dbReference type="PANTHER" id="PTHR11923">
    <property type="entry name" value="SCAVENGER RECEPTOR CLASS B TYPE-1 SR-B1"/>
    <property type="match status" value="1"/>
</dbReference>
<keyword evidence="11" id="KW-1185">Reference proteome</keyword>
<keyword evidence="4" id="KW-1003">Cell membrane</keyword>
<keyword evidence="10" id="KW-0675">Receptor</keyword>
<keyword evidence="7 9" id="KW-0472">Membrane</keyword>
<dbReference type="EMBL" id="WJQU01000003">
    <property type="protein sequence ID" value="KAJ6637985.1"/>
    <property type="molecule type" value="Genomic_DNA"/>
</dbReference>
<dbReference type="PANTHER" id="PTHR11923:SF104">
    <property type="entry name" value="FI07620P"/>
    <property type="match status" value="1"/>
</dbReference>
<evidence type="ECO:0000256" key="3">
    <source>
        <dbReference type="ARBA" id="ARBA00010532"/>
    </source>
</evidence>
<keyword evidence="8" id="KW-0325">Glycoprotein</keyword>
<comment type="similarity">
    <text evidence="3">Belongs to the CD36 family.</text>
</comment>
<evidence type="ECO:0000313" key="11">
    <source>
        <dbReference type="Proteomes" id="UP001151699"/>
    </source>
</evidence>
<dbReference type="GO" id="GO:0005737">
    <property type="term" value="C:cytoplasm"/>
    <property type="evidence" value="ECO:0007669"/>
    <property type="project" value="TreeGrafter"/>
</dbReference>
<evidence type="ECO:0000256" key="8">
    <source>
        <dbReference type="ARBA" id="ARBA00023180"/>
    </source>
</evidence>